<dbReference type="GO" id="GO:0015297">
    <property type="term" value="F:antiporter activity"/>
    <property type="evidence" value="ECO:0007669"/>
    <property type="project" value="TreeGrafter"/>
</dbReference>
<evidence type="ECO:0000256" key="6">
    <source>
        <dbReference type="ARBA" id="ARBA00023136"/>
    </source>
</evidence>
<keyword evidence="6 9" id="KW-0472">Membrane</keyword>
<evidence type="ECO:0000256" key="9">
    <source>
        <dbReference type="SAM" id="Phobius"/>
    </source>
</evidence>
<evidence type="ECO:0000256" key="4">
    <source>
        <dbReference type="ARBA" id="ARBA00022692"/>
    </source>
</evidence>
<organism evidence="10 11">
    <name type="scientific">Roseovarius gahaiensis</name>
    <dbReference type="NCBI Taxonomy" id="2716691"/>
    <lineage>
        <taxon>Bacteria</taxon>
        <taxon>Pseudomonadati</taxon>
        <taxon>Pseudomonadota</taxon>
        <taxon>Alphaproteobacteria</taxon>
        <taxon>Rhodobacterales</taxon>
        <taxon>Roseobacteraceae</taxon>
        <taxon>Roseovarius</taxon>
    </lineage>
</organism>
<proteinExistence type="inferred from homology"/>
<comment type="subcellular location">
    <subcellularLocation>
        <location evidence="1 8">Cell membrane</location>
        <topology evidence="1 8">Multi-pass membrane protein</topology>
    </subcellularLocation>
</comment>
<keyword evidence="3" id="KW-1003">Cell membrane</keyword>
<keyword evidence="4 8" id="KW-0812">Transmembrane</keyword>
<dbReference type="InterPro" id="IPR037185">
    <property type="entry name" value="EmrE-like"/>
</dbReference>
<evidence type="ECO:0000313" key="11">
    <source>
        <dbReference type="Proteomes" id="UP000639775"/>
    </source>
</evidence>
<dbReference type="Proteomes" id="UP000639775">
    <property type="component" value="Unassembled WGS sequence"/>
</dbReference>
<sequence length="111" mass="11680">MIKVYLLLILAIAAETIGTTALQASQQFTKLVPTVVAIVGYVIALYLLALTLKYIPVGVAYAIWAGLGIVFIAMIGFVAFGQKLDAPAIIGTGMILSGIVIIQLFSNTTAH</sequence>
<dbReference type="EMBL" id="JAAORB010000029">
    <property type="protein sequence ID" value="NHQ75285.1"/>
    <property type="molecule type" value="Genomic_DNA"/>
</dbReference>
<gene>
    <name evidence="10" type="ORF">HAT86_12550</name>
</gene>
<feature type="transmembrane region" description="Helical" evidence="9">
    <location>
        <begin position="34"/>
        <end position="52"/>
    </location>
</feature>
<comment type="similarity">
    <text evidence="7 8">Belongs to the drug/metabolite transporter (DMT) superfamily. Small multidrug resistance (SMR) (TC 2.A.7.1) family.</text>
</comment>
<dbReference type="PANTHER" id="PTHR30561:SF1">
    <property type="entry name" value="MULTIDRUG TRANSPORTER EMRE"/>
    <property type="match status" value="1"/>
</dbReference>
<evidence type="ECO:0000256" key="7">
    <source>
        <dbReference type="ARBA" id="ARBA00038032"/>
    </source>
</evidence>
<dbReference type="SUPFAM" id="SSF103481">
    <property type="entry name" value="Multidrug resistance efflux transporter EmrE"/>
    <property type="match status" value="1"/>
</dbReference>
<comment type="caution">
    <text evidence="10">The sequence shown here is derived from an EMBL/GenBank/DDBJ whole genome shotgun (WGS) entry which is preliminary data.</text>
</comment>
<evidence type="ECO:0000256" key="1">
    <source>
        <dbReference type="ARBA" id="ARBA00004651"/>
    </source>
</evidence>
<accession>A0A967BC57</accession>
<dbReference type="GO" id="GO:0005886">
    <property type="term" value="C:plasma membrane"/>
    <property type="evidence" value="ECO:0007669"/>
    <property type="project" value="UniProtKB-SubCell"/>
</dbReference>
<dbReference type="AlphaFoldDB" id="A0A967BC57"/>
<dbReference type="InterPro" id="IPR045324">
    <property type="entry name" value="Small_multidrug_res"/>
</dbReference>
<evidence type="ECO:0000256" key="3">
    <source>
        <dbReference type="ARBA" id="ARBA00022475"/>
    </source>
</evidence>
<feature type="transmembrane region" description="Helical" evidence="9">
    <location>
        <begin position="59"/>
        <end position="80"/>
    </location>
</feature>
<reference evidence="10" key="1">
    <citation type="submission" date="2020-03" db="EMBL/GenBank/DDBJ databases">
        <title>Roseovarius gahaiensis sp. nov., isolated from Gahai Saline Lake, China.</title>
        <authorList>
            <person name="Sun X."/>
        </authorList>
    </citation>
    <scope>NUCLEOTIDE SEQUENCE</scope>
    <source>
        <strain evidence="10">GH877</strain>
    </source>
</reference>
<dbReference type="GO" id="GO:0031460">
    <property type="term" value="P:glycine betaine transport"/>
    <property type="evidence" value="ECO:0007669"/>
    <property type="project" value="TreeGrafter"/>
</dbReference>
<feature type="transmembrane region" description="Helical" evidence="9">
    <location>
        <begin position="86"/>
        <end position="105"/>
    </location>
</feature>
<dbReference type="FunFam" id="1.10.3730.20:FF:000001">
    <property type="entry name" value="Quaternary ammonium compound resistance transporter SugE"/>
    <property type="match status" value="1"/>
</dbReference>
<keyword evidence="11" id="KW-1185">Reference proteome</keyword>
<dbReference type="Gene3D" id="1.10.3730.20">
    <property type="match status" value="1"/>
</dbReference>
<evidence type="ECO:0000313" key="10">
    <source>
        <dbReference type="EMBL" id="NHQ75285.1"/>
    </source>
</evidence>
<protein>
    <submittedName>
        <fullName evidence="10">QacE family quaternary ammonium compound efflux SMR transporter</fullName>
    </submittedName>
</protein>
<keyword evidence="5 9" id="KW-1133">Transmembrane helix</keyword>
<keyword evidence="2" id="KW-0813">Transport</keyword>
<evidence type="ECO:0000256" key="8">
    <source>
        <dbReference type="RuleBase" id="RU003942"/>
    </source>
</evidence>
<dbReference type="PANTHER" id="PTHR30561">
    <property type="entry name" value="SMR FAMILY PROTON-DEPENDENT DRUG EFFLUX TRANSPORTER SUGE"/>
    <property type="match status" value="1"/>
</dbReference>
<evidence type="ECO:0000256" key="5">
    <source>
        <dbReference type="ARBA" id="ARBA00022989"/>
    </source>
</evidence>
<dbReference type="Pfam" id="PF00893">
    <property type="entry name" value="Multi_Drug_Res"/>
    <property type="match status" value="1"/>
</dbReference>
<evidence type="ECO:0000256" key="2">
    <source>
        <dbReference type="ARBA" id="ARBA00022448"/>
    </source>
</evidence>
<dbReference type="GO" id="GO:0015199">
    <property type="term" value="F:amino-acid betaine transmembrane transporter activity"/>
    <property type="evidence" value="ECO:0007669"/>
    <property type="project" value="TreeGrafter"/>
</dbReference>
<dbReference type="GO" id="GO:1990961">
    <property type="term" value="P:xenobiotic detoxification by transmembrane export across the plasma membrane"/>
    <property type="evidence" value="ECO:0007669"/>
    <property type="project" value="UniProtKB-ARBA"/>
</dbReference>
<dbReference type="GO" id="GO:0015220">
    <property type="term" value="F:choline transmembrane transporter activity"/>
    <property type="evidence" value="ECO:0007669"/>
    <property type="project" value="TreeGrafter"/>
</dbReference>
<name>A0A967BC57_9RHOB</name>
<dbReference type="InterPro" id="IPR000390">
    <property type="entry name" value="Small_drug/metabolite_transptr"/>
</dbReference>